<dbReference type="InterPro" id="IPR000209">
    <property type="entry name" value="Peptidase_S8/S53_dom"/>
</dbReference>
<feature type="binding site" evidence="15">
    <location>
        <position position="581"/>
    </location>
    <ligand>
        <name>Ca(2+)</name>
        <dbReference type="ChEBI" id="CHEBI:29108"/>
    </ligand>
</feature>
<keyword evidence="14" id="KW-0325">Glycoprotein</keyword>
<dbReference type="GO" id="GO:0004252">
    <property type="term" value="F:serine-type endopeptidase activity"/>
    <property type="evidence" value="ECO:0007669"/>
    <property type="project" value="UniProtKB-UniRule"/>
</dbReference>
<dbReference type="SUPFAM" id="SSF52743">
    <property type="entry name" value="Subtilisin-like"/>
    <property type="match status" value="1"/>
</dbReference>
<reference evidence="18" key="1">
    <citation type="journal article" date="2020" name="Stud. Mycol.">
        <title>101 Dothideomycetes genomes: a test case for predicting lifestyles and emergence of pathogens.</title>
        <authorList>
            <person name="Haridas S."/>
            <person name="Albert R."/>
            <person name="Binder M."/>
            <person name="Bloem J."/>
            <person name="Labutti K."/>
            <person name="Salamov A."/>
            <person name="Andreopoulos B."/>
            <person name="Baker S."/>
            <person name="Barry K."/>
            <person name="Bills G."/>
            <person name="Bluhm B."/>
            <person name="Cannon C."/>
            <person name="Castanera R."/>
            <person name="Culley D."/>
            <person name="Daum C."/>
            <person name="Ezra D."/>
            <person name="Gonzalez J."/>
            <person name="Henrissat B."/>
            <person name="Kuo A."/>
            <person name="Liang C."/>
            <person name="Lipzen A."/>
            <person name="Lutzoni F."/>
            <person name="Magnuson J."/>
            <person name="Mondo S."/>
            <person name="Nolan M."/>
            <person name="Ohm R."/>
            <person name="Pangilinan J."/>
            <person name="Park H.-J."/>
            <person name="Ramirez L."/>
            <person name="Alfaro M."/>
            <person name="Sun H."/>
            <person name="Tritt A."/>
            <person name="Yoshinaga Y."/>
            <person name="Zwiers L.-H."/>
            <person name="Turgeon B."/>
            <person name="Goodwin S."/>
            <person name="Spatafora J."/>
            <person name="Crous P."/>
            <person name="Grigoriev I."/>
        </authorList>
    </citation>
    <scope>NUCLEOTIDE SEQUENCE</scope>
    <source>
        <strain evidence="18">CBS 627.86</strain>
    </source>
</reference>
<dbReference type="EC" id="3.4.14.10" evidence="4"/>
<dbReference type="InterPro" id="IPR015366">
    <property type="entry name" value="S53_propep"/>
</dbReference>
<dbReference type="PANTHER" id="PTHR14218">
    <property type="entry name" value="PROTEASE S8 TRIPEPTIDYL PEPTIDASE I CLN2"/>
    <property type="match status" value="1"/>
</dbReference>
<protein>
    <recommendedName>
        <fullName evidence="4">tripeptidyl-peptidase II</fullName>
        <ecNumber evidence="4">3.4.14.10</ecNumber>
    </recommendedName>
</protein>
<comment type="function">
    <text evidence="2">Secreted tripeptidyl-peptidase which degrades proteins at acidic pHs and is involved in virulence.</text>
</comment>
<keyword evidence="19" id="KW-1185">Reference proteome</keyword>
<evidence type="ECO:0000256" key="4">
    <source>
        <dbReference type="ARBA" id="ARBA00012462"/>
    </source>
</evidence>
<accession>A0A6A5YI62</accession>
<evidence type="ECO:0000313" key="19">
    <source>
        <dbReference type="Proteomes" id="UP000799770"/>
    </source>
</evidence>
<dbReference type="Pfam" id="PF00082">
    <property type="entry name" value="Peptidase_S8"/>
    <property type="match status" value="1"/>
</dbReference>
<dbReference type="OrthoDB" id="409122at2759"/>
<feature type="active site" description="Charge relay system" evidence="15">
    <location>
        <position position="304"/>
    </location>
</feature>
<evidence type="ECO:0000256" key="5">
    <source>
        <dbReference type="ARBA" id="ARBA00022525"/>
    </source>
</evidence>
<dbReference type="GO" id="GO:0005576">
    <property type="term" value="C:extracellular region"/>
    <property type="evidence" value="ECO:0007669"/>
    <property type="project" value="UniProtKB-SubCell"/>
</dbReference>
<evidence type="ECO:0000256" key="15">
    <source>
        <dbReference type="PROSITE-ProRule" id="PRU01032"/>
    </source>
</evidence>
<evidence type="ECO:0000256" key="6">
    <source>
        <dbReference type="ARBA" id="ARBA00022670"/>
    </source>
</evidence>
<dbReference type="EMBL" id="ML977368">
    <property type="protein sequence ID" value="KAF2106007.1"/>
    <property type="molecule type" value="Genomic_DNA"/>
</dbReference>
<dbReference type="Pfam" id="PF09286">
    <property type="entry name" value="Pro-kuma_activ"/>
    <property type="match status" value="1"/>
</dbReference>
<dbReference type="FunFam" id="3.40.50.200:FF:000015">
    <property type="entry name" value="Tripeptidyl peptidase A"/>
    <property type="match status" value="1"/>
</dbReference>
<gene>
    <name evidence="18" type="ORF">BDV96DRAFT_508528</name>
</gene>
<evidence type="ECO:0000256" key="11">
    <source>
        <dbReference type="ARBA" id="ARBA00022837"/>
    </source>
</evidence>
<feature type="active site" description="Charge relay system" evidence="15">
    <location>
        <position position="538"/>
    </location>
</feature>
<evidence type="ECO:0000256" key="8">
    <source>
        <dbReference type="ARBA" id="ARBA00022729"/>
    </source>
</evidence>
<evidence type="ECO:0000256" key="3">
    <source>
        <dbReference type="ARBA" id="ARBA00004239"/>
    </source>
</evidence>
<evidence type="ECO:0000256" key="2">
    <source>
        <dbReference type="ARBA" id="ARBA00002451"/>
    </source>
</evidence>
<comment type="catalytic activity">
    <reaction evidence="1">
        <text>Release of an N-terminal tripeptide from a polypeptide.</text>
        <dbReference type="EC" id="3.4.14.10"/>
    </reaction>
</comment>
<dbReference type="InterPro" id="IPR050819">
    <property type="entry name" value="Tripeptidyl-peptidase_I"/>
</dbReference>
<evidence type="ECO:0000256" key="12">
    <source>
        <dbReference type="ARBA" id="ARBA00023026"/>
    </source>
</evidence>
<feature type="signal peptide" evidence="16">
    <location>
        <begin position="1"/>
        <end position="19"/>
    </location>
</feature>
<keyword evidence="9 15" id="KW-0378">Hydrolase</keyword>
<dbReference type="InterPro" id="IPR036852">
    <property type="entry name" value="Peptidase_S8/S53_dom_sf"/>
</dbReference>
<dbReference type="InterPro" id="IPR030400">
    <property type="entry name" value="Sedolisin_dom"/>
</dbReference>
<dbReference type="InterPro" id="IPR023828">
    <property type="entry name" value="Peptidase_S8_Ser-AS"/>
</dbReference>
<dbReference type="AlphaFoldDB" id="A0A6A5YI62"/>
<sequence length="622" mass="67417">MPGASILFAAAIWAHAALAVPVARSAYAVKETHYVPRRWTLKGRAPKHQMLALQIGVKQGDFDALERNLYEISDPDHARYGQHLSHDEVNTLVKPTDEALDAVHEWLLSNGIGEFDYSQAKDWISVKISVEKAEELLATEYSVYVHQDGTEHSRTTEWSLPRHLHDHIDTIQPTTSFMRARTNDVGGERQLKKRDGPWPPADYQPPTDPAIARACSINGTTPECFKTLYKTKGYKQKVAGKNQIGFNNYLAEVPIRPDAALFLQKYEPSAVKGAYEYKFISIDGGPYHDGPSTPTELANGTDKEANLDVQTILGMTYPMPVTAYTTGGEPPQIPDEAAGDPPGNEPYLAWVTYALSQKKPPQVISTSYGDDEQTVPIAYAKRVCSSFAQLGARGVTLLFSSGDHGVGNAAGNDASACISNDGKNTTKFLPSFPASCPYVTTVGATQNFQPETAAYRPADSLGPDGALHAYYASGSGFSDYFPRPSYQDQAVKSYLKKIGSLHKGLYNTHGRGYPDIAAQGLYFQYFWNATNAVISGTSASTPLTAGILALVNDALISSGKPTLGFLNPWLYKKGYKGFTDILSGGNGGCNTTGFPLTEGWDPVTGFGTPIFPEIVKLAGGKC</sequence>
<feature type="binding site" evidence="15">
    <location>
        <position position="601"/>
    </location>
    <ligand>
        <name>Ca(2+)</name>
        <dbReference type="ChEBI" id="CHEBI:29108"/>
    </ligand>
</feature>
<dbReference type="Proteomes" id="UP000799770">
    <property type="component" value="Unassembled WGS sequence"/>
</dbReference>
<name>A0A6A5YI62_9PLEO</name>
<evidence type="ECO:0000256" key="13">
    <source>
        <dbReference type="ARBA" id="ARBA00023145"/>
    </source>
</evidence>
<dbReference type="PANTHER" id="PTHR14218:SF39">
    <property type="entry name" value="PEPTIDASE S53 DOMAIN-CONTAINING PROTEIN"/>
    <property type="match status" value="1"/>
</dbReference>
<dbReference type="SMART" id="SM00944">
    <property type="entry name" value="Pro-kuma_activ"/>
    <property type="match status" value="1"/>
</dbReference>
<dbReference type="CDD" id="cd11377">
    <property type="entry name" value="Pro-peptidase_S53"/>
    <property type="match status" value="1"/>
</dbReference>
<feature type="active site" description="Charge relay system" evidence="15">
    <location>
        <position position="308"/>
    </location>
</feature>
<evidence type="ECO:0000313" key="18">
    <source>
        <dbReference type="EMBL" id="KAF2106007.1"/>
    </source>
</evidence>
<dbReference type="CDD" id="cd04056">
    <property type="entry name" value="Peptidases_S53"/>
    <property type="match status" value="1"/>
</dbReference>
<evidence type="ECO:0000259" key="17">
    <source>
        <dbReference type="PROSITE" id="PS51695"/>
    </source>
</evidence>
<evidence type="ECO:0000256" key="9">
    <source>
        <dbReference type="ARBA" id="ARBA00022801"/>
    </source>
</evidence>
<evidence type="ECO:0000256" key="10">
    <source>
        <dbReference type="ARBA" id="ARBA00022825"/>
    </source>
</evidence>
<feature type="domain" description="Peptidase S53" evidence="17">
    <location>
        <begin position="219"/>
        <end position="621"/>
    </location>
</feature>
<feature type="chain" id="PRO_5025410362" description="tripeptidyl-peptidase II" evidence="16">
    <location>
        <begin position="20"/>
        <end position="622"/>
    </location>
</feature>
<keyword evidence="8 16" id="KW-0732">Signal</keyword>
<dbReference type="PROSITE" id="PS51695">
    <property type="entry name" value="SEDOLISIN"/>
    <property type="match status" value="1"/>
</dbReference>
<keyword evidence="6 15" id="KW-0645">Protease</keyword>
<organism evidence="18 19">
    <name type="scientific">Lophiotrema nucula</name>
    <dbReference type="NCBI Taxonomy" id="690887"/>
    <lineage>
        <taxon>Eukaryota</taxon>
        <taxon>Fungi</taxon>
        <taxon>Dikarya</taxon>
        <taxon>Ascomycota</taxon>
        <taxon>Pezizomycotina</taxon>
        <taxon>Dothideomycetes</taxon>
        <taxon>Pleosporomycetidae</taxon>
        <taxon>Pleosporales</taxon>
        <taxon>Lophiotremataceae</taxon>
        <taxon>Lophiotrema</taxon>
    </lineage>
</organism>
<evidence type="ECO:0000256" key="7">
    <source>
        <dbReference type="ARBA" id="ARBA00022723"/>
    </source>
</evidence>
<keyword evidence="11 15" id="KW-0106">Calcium</keyword>
<keyword evidence="12" id="KW-0843">Virulence</keyword>
<keyword evidence="10 15" id="KW-0720">Serine protease</keyword>
<feature type="binding site" evidence="15">
    <location>
        <position position="599"/>
    </location>
    <ligand>
        <name>Ca(2+)</name>
        <dbReference type="ChEBI" id="CHEBI:29108"/>
    </ligand>
</feature>
<evidence type="ECO:0000256" key="14">
    <source>
        <dbReference type="ARBA" id="ARBA00023180"/>
    </source>
</evidence>
<comment type="cofactor">
    <cofactor evidence="15">
        <name>Ca(2+)</name>
        <dbReference type="ChEBI" id="CHEBI:29108"/>
    </cofactor>
    <text evidence="15">Binds 1 Ca(2+) ion per subunit.</text>
</comment>
<keyword evidence="5" id="KW-0964">Secreted</keyword>
<proteinExistence type="predicted"/>
<feature type="binding site" evidence="15">
    <location>
        <position position="580"/>
    </location>
    <ligand>
        <name>Ca(2+)</name>
        <dbReference type="ChEBI" id="CHEBI:29108"/>
    </ligand>
</feature>
<dbReference type="Gene3D" id="3.40.50.200">
    <property type="entry name" value="Peptidase S8/S53 domain"/>
    <property type="match status" value="1"/>
</dbReference>
<dbReference type="SUPFAM" id="SSF54897">
    <property type="entry name" value="Protease propeptides/inhibitors"/>
    <property type="match status" value="1"/>
</dbReference>
<keyword evidence="7 15" id="KW-0479">Metal-binding</keyword>
<evidence type="ECO:0000256" key="1">
    <source>
        <dbReference type="ARBA" id="ARBA00001910"/>
    </source>
</evidence>
<dbReference type="GO" id="GO:0006508">
    <property type="term" value="P:proteolysis"/>
    <property type="evidence" value="ECO:0007669"/>
    <property type="project" value="UniProtKB-KW"/>
</dbReference>
<comment type="subcellular location">
    <subcellularLocation>
        <location evidence="3">Secreted</location>
        <location evidence="3">Extracellular space</location>
    </subcellularLocation>
</comment>
<keyword evidence="13" id="KW-0865">Zymogen</keyword>
<dbReference type="PROSITE" id="PS00138">
    <property type="entry name" value="SUBTILASE_SER"/>
    <property type="match status" value="1"/>
</dbReference>
<evidence type="ECO:0000256" key="16">
    <source>
        <dbReference type="SAM" id="SignalP"/>
    </source>
</evidence>
<dbReference type="GO" id="GO:0046872">
    <property type="term" value="F:metal ion binding"/>
    <property type="evidence" value="ECO:0007669"/>
    <property type="project" value="UniProtKB-UniRule"/>
</dbReference>
<dbReference type="GO" id="GO:0008240">
    <property type="term" value="F:tripeptidyl-peptidase activity"/>
    <property type="evidence" value="ECO:0007669"/>
    <property type="project" value="UniProtKB-EC"/>
</dbReference>